<reference evidence="1 2" key="1">
    <citation type="submission" date="2016-08" db="EMBL/GenBank/DDBJ databases">
        <title>Draft genome of the agarase producing Sphingomonas sp. MCT13.</title>
        <authorList>
            <person name="D'Andrea M.M."/>
            <person name="Rossolini G.M."/>
            <person name="Thaller M.C."/>
        </authorList>
    </citation>
    <scope>NUCLEOTIDE SEQUENCE [LARGE SCALE GENOMIC DNA]</scope>
    <source>
        <strain evidence="1 2">MCT13</strain>
    </source>
</reference>
<keyword evidence="2" id="KW-1185">Reference proteome</keyword>
<sequence length="120" mass="13133">MLATCHVMGSRSQTIDTAMRNPLQGDYRELGKMVPEKVAAFGKAGSVMANDWTAIHGEMLDQGRDLMSALFSWPPNAARMARIADRGSRLALEMSLAGGRAMAPVHAAVTANDRRLRRRH</sequence>
<dbReference type="Proteomes" id="UP000094487">
    <property type="component" value="Unassembled WGS sequence"/>
</dbReference>
<proteinExistence type="predicted"/>
<protein>
    <recommendedName>
        <fullName evidence="3">Phasin domain-containing protein</fullName>
    </recommendedName>
</protein>
<dbReference type="RefSeq" id="WP_069319383.1">
    <property type="nucleotide sequence ID" value="NZ_MDDS01000010.1"/>
</dbReference>
<accession>A0A1E3LYM8</accession>
<evidence type="ECO:0000313" key="2">
    <source>
        <dbReference type="Proteomes" id="UP000094487"/>
    </source>
</evidence>
<dbReference type="EMBL" id="MDDS01000010">
    <property type="protein sequence ID" value="ODP38907.1"/>
    <property type="molecule type" value="Genomic_DNA"/>
</dbReference>
<evidence type="ECO:0000313" key="1">
    <source>
        <dbReference type="EMBL" id="ODP38907.1"/>
    </source>
</evidence>
<dbReference type="AlphaFoldDB" id="A0A1E3LYM8"/>
<comment type="caution">
    <text evidence="1">The sequence shown here is derived from an EMBL/GenBank/DDBJ whole genome shotgun (WGS) entry which is preliminary data.</text>
</comment>
<dbReference type="OrthoDB" id="7190810at2"/>
<organism evidence="1 2">
    <name type="scientific">Sphingomonas turrisvirgatae</name>
    <dbReference type="NCBI Taxonomy" id="1888892"/>
    <lineage>
        <taxon>Bacteria</taxon>
        <taxon>Pseudomonadati</taxon>
        <taxon>Pseudomonadota</taxon>
        <taxon>Alphaproteobacteria</taxon>
        <taxon>Sphingomonadales</taxon>
        <taxon>Sphingomonadaceae</taxon>
        <taxon>Sphingomonas</taxon>
    </lineage>
</organism>
<gene>
    <name evidence="1" type="ORF">BFL28_12655</name>
</gene>
<evidence type="ECO:0008006" key="3">
    <source>
        <dbReference type="Google" id="ProtNLM"/>
    </source>
</evidence>
<name>A0A1E3LYM8_9SPHN</name>